<proteinExistence type="predicted"/>
<keyword evidence="1 2" id="KW-0238">DNA-binding</keyword>
<feature type="domain" description="HTH tetR-type" evidence="3">
    <location>
        <begin position="12"/>
        <end position="72"/>
    </location>
</feature>
<dbReference type="InterPro" id="IPR036271">
    <property type="entry name" value="Tet_transcr_reg_TetR-rel_C_sf"/>
</dbReference>
<evidence type="ECO:0000256" key="1">
    <source>
        <dbReference type="ARBA" id="ARBA00023125"/>
    </source>
</evidence>
<organism evidence="4 5">
    <name type="scientific">Photobacterium marinum</name>
    <dbReference type="NCBI Taxonomy" id="1056511"/>
    <lineage>
        <taxon>Bacteria</taxon>
        <taxon>Pseudomonadati</taxon>
        <taxon>Pseudomonadota</taxon>
        <taxon>Gammaproteobacteria</taxon>
        <taxon>Vibrionales</taxon>
        <taxon>Vibrionaceae</taxon>
        <taxon>Photobacterium</taxon>
    </lineage>
</organism>
<dbReference type="InterPro" id="IPR050624">
    <property type="entry name" value="HTH-type_Tx_Regulator"/>
</dbReference>
<evidence type="ECO:0000313" key="4">
    <source>
        <dbReference type="EMBL" id="ELR64678.1"/>
    </source>
</evidence>
<dbReference type="Gene3D" id="1.10.357.10">
    <property type="entry name" value="Tetracycline Repressor, domain 2"/>
    <property type="match status" value="1"/>
</dbReference>
<dbReference type="PANTHER" id="PTHR43479">
    <property type="entry name" value="ACREF/ENVCD OPERON REPRESSOR-RELATED"/>
    <property type="match status" value="1"/>
</dbReference>
<reference evidence="4 5" key="1">
    <citation type="submission" date="2012-12" db="EMBL/GenBank/DDBJ databases">
        <title>Genome Assembly of Photobacterium sp. AK15.</title>
        <authorList>
            <person name="Khatri I."/>
            <person name="Vaidya B."/>
            <person name="Srinivas T.N.R."/>
            <person name="Subramanian S."/>
            <person name="Pinnaka A."/>
        </authorList>
    </citation>
    <scope>NUCLEOTIDE SEQUENCE [LARGE SCALE GENOMIC DNA]</scope>
    <source>
        <strain evidence="4 5">AK15</strain>
    </source>
</reference>
<name>L8J8Z8_9GAMM</name>
<dbReference type="InterPro" id="IPR001647">
    <property type="entry name" value="HTH_TetR"/>
</dbReference>
<comment type="caution">
    <text evidence="4">The sequence shown here is derived from an EMBL/GenBank/DDBJ whole genome shotgun (WGS) entry which is preliminary data.</text>
</comment>
<dbReference type="OrthoDB" id="9151800at2"/>
<evidence type="ECO:0000259" key="3">
    <source>
        <dbReference type="PROSITE" id="PS50977"/>
    </source>
</evidence>
<dbReference type="GO" id="GO:0003677">
    <property type="term" value="F:DNA binding"/>
    <property type="evidence" value="ECO:0007669"/>
    <property type="project" value="UniProtKB-UniRule"/>
</dbReference>
<dbReference type="PATRIC" id="fig|1056511.3.peg.3323"/>
<protein>
    <submittedName>
        <fullName evidence="4">Transcriptional regulator, TetR family</fullName>
    </submittedName>
</protein>
<dbReference type="Pfam" id="PF00440">
    <property type="entry name" value="TetR_N"/>
    <property type="match status" value="1"/>
</dbReference>
<evidence type="ECO:0000313" key="5">
    <source>
        <dbReference type="Proteomes" id="UP000011134"/>
    </source>
</evidence>
<dbReference type="AlphaFoldDB" id="L8J8Z8"/>
<dbReference type="PROSITE" id="PS50977">
    <property type="entry name" value="HTH_TETR_2"/>
    <property type="match status" value="1"/>
</dbReference>
<dbReference type="RefSeq" id="WP_007467598.1">
    <property type="nucleotide sequence ID" value="NZ_AMZO01000023.1"/>
</dbReference>
<keyword evidence="5" id="KW-1185">Reference proteome</keyword>
<evidence type="ECO:0000256" key="2">
    <source>
        <dbReference type="PROSITE-ProRule" id="PRU00335"/>
    </source>
</evidence>
<dbReference type="SUPFAM" id="SSF46689">
    <property type="entry name" value="Homeodomain-like"/>
    <property type="match status" value="1"/>
</dbReference>
<dbReference type="SUPFAM" id="SSF48498">
    <property type="entry name" value="Tetracyclin repressor-like, C-terminal domain"/>
    <property type="match status" value="1"/>
</dbReference>
<sequence>MAGKAGRPSGDSDARERLITEAKKLFVALPYSKVSTRMIATKADVNVALIRYYFGNKAGLFETMLRETMAPIREQFRRAINIGDIESIGELMRTYYRIMAPTPDLPKLIARTMMMEPGDLQRATMEKMFNEIALPAEELMFDKMKHVGILREGISPVKARMTFMSMMIFPFLVPPALLGFHGIDLNEEWLMELADHNVNVLLQGILAQGGDGSNEV</sequence>
<accession>L8J8Z8</accession>
<dbReference type="EMBL" id="AMZO01000023">
    <property type="protein sequence ID" value="ELR64678.1"/>
    <property type="molecule type" value="Genomic_DNA"/>
</dbReference>
<dbReference type="Proteomes" id="UP000011134">
    <property type="component" value="Unassembled WGS sequence"/>
</dbReference>
<gene>
    <name evidence="4" type="ORF">C942_02249</name>
</gene>
<dbReference type="PANTHER" id="PTHR43479:SF11">
    <property type="entry name" value="ACREF_ENVCD OPERON REPRESSOR-RELATED"/>
    <property type="match status" value="1"/>
</dbReference>
<feature type="DNA-binding region" description="H-T-H motif" evidence="2">
    <location>
        <begin position="35"/>
        <end position="54"/>
    </location>
</feature>
<dbReference type="InterPro" id="IPR009057">
    <property type="entry name" value="Homeodomain-like_sf"/>
</dbReference>